<accession>A0A6H1U0L2</accession>
<gene>
    <name evidence="2" type="ORF">HCG48_18960</name>
</gene>
<dbReference type="InterPro" id="IPR001173">
    <property type="entry name" value="Glyco_trans_2-like"/>
</dbReference>
<dbReference type="SUPFAM" id="SSF53448">
    <property type="entry name" value="Nucleotide-diphospho-sugar transferases"/>
    <property type="match status" value="1"/>
</dbReference>
<feature type="domain" description="Glycosyltransferase 2-like" evidence="1">
    <location>
        <begin position="12"/>
        <end position="158"/>
    </location>
</feature>
<keyword evidence="3" id="KW-1185">Reference proteome</keyword>
<dbReference type="Gene3D" id="3.90.550.10">
    <property type="entry name" value="Spore Coat Polysaccharide Biosynthesis Protein SpsA, Chain A"/>
    <property type="match status" value="1"/>
</dbReference>
<reference evidence="2 3" key="1">
    <citation type="submission" date="2020-04" db="EMBL/GenBank/DDBJ databases">
        <authorList>
            <person name="Basu S."/>
            <person name="Maruthanayagam V."/>
            <person name="Chakraborty S."/>
            <person name="Pramanik A."/>
            <person name="Mukherjee J."/>
            <person name="Brink B."/>
        </authorList>
    </citation>
    <scope>NUCLEOTIDE SEQUENCE [LARGE SCALE GENOMIC DNA]</scope>
    <source>
        <strain evidence="2 3">AP17</strain>
    </source>
</reference>
<dbReference type="KEGG" id="oxy:HCG48_18960"/>
<evidence type="ECO:0000313" key="2">
    <source>
        <dbReference type="EMBL" id="QIZ72408.1"/>
    </source>
</evidence>
<dbReference type="EMBL" id="CP051167">
    <property type="protein sequence ID" value="QIZ72408.1"/>
    <property type="molecule type" value="Genomic_DNA"/>
</dbReference>
<name>A0A6H1U0L2_9CYAN</name>
<protein>
    <submittedName>
        <fullName evidence="2">Glycosyltransferase family 2 protein</fullName>
    </submittedName>
</protein>
<dbReference type="CDD" id="cd00761">
    <property type="entry name" value="Glyco_tranf_GTA_type"/>
    <property type="match status" value="1"/>
</dbReference>
<proteinExistence type="predicted"/>
<dbReference type="Pfam" id="PF00535">
    <property type="entry name" value="Glycos_transf_2"/>
    <property type="match status" value="1"/>
</dbReference>
<keyword evidence="2" id="KW-0808">Transferase</keyword>
<evidence type="ECO:0000313" key="3">
    <source>
        <dbReference type="Proteomes" id="UP000500857"/>
    </source>
</evidence>
<dbReference type="GO" id="GO:0016740">
    <property type="term" value="F:transferase activity"/>
    <property type="evidence" value="ECO:0007669"/>
    <property type="project" value="UniProtKB-KW"/>
</dbReference>
<dbReference type="PANTHER" id="PTHR22916">
    <property type="entry name" value="GLYCOSYLTRANSFERASE"/>
    <property type="match status" value="1"/>
</dbReference>
<sequence length="347" mass="40636">MRSVNNHFPQVSIGLPVYNGEKFLRQTLDSLIEQTFENFEIVISDNASTDATEQICREYAAKDVRIRYYRNPENIGAAPNYNRVFKLARGLYFKWAAHDDLCTPYYLERCVEILDRHPSVVLCYTGVMFIDEQEQSIRQSSHLLELNFPTANQRFKHYQELIFPRKHFRKKGKISTSRTQAISNTSTKSDHPGGDRWTPIFGLIRTDILKKTALIASYVNSDMILLGELALYGEFYEISEPLFLYRDHRQASGRNHQGYYDYNVWFDPQNKGKLMLCLWTWFFKYLAAIARVKMGAFDKLACYLQMGRWLGWMWKRLVKELAINLAYLLNIHSISLGGFKKTLPTQW</sequence>
<dbReference type="RefSeq" id="WP_168570557.1">
    <property type="nucleotide sequence ID" value="NZ_CP051167.1"/>
</dbReference>
<evidence type="ECO:0000259" key="1">
    <source>
        <dbReference type="Pfam" id="PF00535"/>
    </source>
</evidence>
<dbReference type="Proteomes" id="UP000500857">
    <property type="component" value="Chromosome"/>
</dbReference>
<dbReference type="PANTHER" id="PTHR22916:SF56">
    <property type="entry name" value="GLYCOSYL TRANSFERASE"/>
    <property type="match status" value="1"/>
</dbReference>
<dbReference type="AlphaFoldDB" id="A0A6H1U0L2"/>
<organism evidence="2 3">
    <name type="scientific">Oxynema aestuarii AP17</name>
    <dbReference type="NCBI Taxonomy" id="2064643"/>
    <lineage>
        <taxon>Bacteria</taxon>
        <taxon>Bacillati</taxon>
        <taxon>Cyanobacteriota</taxon>
        <taxon>Cyanophyceae</taxon>
        <taxon>Oscillatoriophycideae</taxon>
        <taxon>Oscillatoriales</taxon>
        <taxon>Oscillatoriaceae</taxon>
        <taxon>Oxynema</taxon>
        <taxon>Oxynema aestuarii</taxon>
    </lineage>
</organism>
<dbReference type="InterPro" id="IPR029044">
    <property type="entry name" value="Nucleotide-diphossugar_trans"/>
</dbReference>